<reference evidence="2" key="8">
    <citation type="journal article" date="2005" name="Science">
        <title>Antisense Transcription in the Mammalian Transcriptome.</title>
        <authorList>
            <consortium name="RIKEN Genome Exploration Research Group and Genome Science Group (Genome Network Project Core Group) and the FANTOM Consortium"/>
        </authorList>
    </citation>
    <scope>NUCLEOTIDE SEQUENCE</scope>
    <source>
        <strain evidence="2">C57BL/6J</strain>
        <tissue evidence="2">Aorta and vein</tissue>
    </source>
</reference>
<reference evidence="2" key="3">
    <citation type="journal article" date="2000" name="Genome Res.">
        <title>RIKEN integrated sequence analysis (RISA) system--384-format sequencing pipeline with 384 multicapillary sequencer.</title>
        <authorList>
            <person name="Shibata K."/>
            <person name="Itoh M."/>
            <person name="Aizawa K."/>
            <person name="Nagaoka S."/>
            <person name="Sasaki N."/>
            <person name="Carninci P."/>
            <person name="Konno H."/>
            <person name="Akiyama J."/>
            <person name="Nishi K."/>
            <person name="Kitsunai T."/>
            <person name="Tashiro H."/>
            <person name="Itoh M."/>
            <person name="Sumi N."/>
            <person name="Ishii Y."/>
            <person name="Nakamura S."/>
            <person name="Hazama M."/>
            <person name="Nishine T."/>
            <person name="Harada A."/>
            <person name="Yamamoto R."/>
            <person name="Matsumoto H."/>
            <person name="Sakaguchi S."/>
            <person name="Ikegami T."/>
            <person name="Kashiwagi K."/>
            <person name="Fujiwake S."/>
            <person name="Inoue K."/>
            <person name="Togawa Y."/>
            <person name="Izawa M."/>
            <person name="Ohara E."/>
            <person name="Watahiki M."/>
            <person name="Yoneda Y."/>
            <person name="Ishikawa T."/>
            <person name="Ozawa K."/>
            <person name="Tanaka T."/>
            <person name="Matsuura S."/>
            <person name="Kawai J."/>
            <person name="Okazaki Y."/>
            <person name="Muramatsu M."/>
            <person name="Inoue Y."/>
            <person name="Kira A."/>
            <person name="Hayashizaki Y."/>
        </authorList>
    </citation>
    <scope>NUCLEOTIDE SEQUENCE</scope>
    <source>
        <strain evidence="2">C57BL/6J</strain>
        <tissue evidence="2">Aorta and vein</tissue>
    </source>
</reference>
<organism evidence="2">
    <name type="scientific">Mus musculus</name>
    <name type="common">Mouse</name>
    <dbReference type="NCBI Taxonomy" id="10090"/>
    <lineage>
        <taxon>Eukaryota</taxon>
        <taxon>Metazoa</taxon>
        <taxon>Chordata</taxon>
        <taxon>Craniata</taxon>
        <taxon>Vertebrata</taxon>
        <taxon>Euteleostomi</taxon>
        <taxon>Mammalia</taxon>
        <taxon>Eutheria</taxon>
        <taxon>Euarchontoglires</taxon>
        <taxon>Glires</taxon>
        <taxon>Rodentia</taxon>
        <taxon>Myomorpha</taxon>
        <taxon>Muroidea</taxon>
        <taxon>Muridae</taxon>
        <taxon>Murinae</taxon>
        <taxon>Mus</taxon>
        <taxon>Mus</taxon>
    </lineage>
</organism>
<evidence type="ECO:0000256" key="1">
    <source>
        <dbReference type="SAM" id="Coils"/>
    </source>
</evidence>
<reference evidence="2" key="2">
    <citation type="journal article" date="2000" name="Genome Res.">
        <title>Normalization and subtraction of cap-trapper-selected cDNAs to prepare full-length cDNA libraries for rapid discovery of new genes.</title>
        <authorList>
            <person name="Carninci P."/>
            <person name="Shibata Y."/>
            <person name="Hayatsu N."/>
            <person name="Sugahara Y."/>
            <person name="Shibata K."/>
            <person name="Itoh M."/>
            <person name="Konno H."/>
            <person name="Okazaki Y."/>
            <person name="Muramatsu M."/>
            <person name="Hayashizaki Y."/>
        </authorList>
    </citation>
    <scope>NUCLEOTIDE SEQUENCE</scope>
    <source>
        <strain evidence="2">C57BL/6J</strain>
        <tissue evidence="2">Aorta and vein</tissue>
    </source>
</reference>
<reference evidence="2" key="5">
    <citation type="submission" date="2001-07" db="EMBL/GenBank/DDBJ databases">
        <authorList>
            <person name="Adachi J."/>
            <person name="Aizawa K."/>
            <person name="Akimura T."/>
            <person name="Arakawa T."/>
            <person name="Bono H."/>
            <person name="Carninci P."/>
            <person name="Fukuda S."/>
            <person name="Furuno M."/>
            <person name="Hanagaki T."/>
            <person name="Hara A."/>
            <person name="Hashizume W."/>
            <person name="Hayashida K."/>
            <person name="Hayatsu N."/>
            <person name="Hiramoto K."/>
            <person name="Hiraoka T."/>
            <person name="Hirozane T."/>
            <person name="Hori F."/>
            <person name="Imotani K."/>
            <person name="Ishii Y."/>
            <person name="Itoh M."/>
            <person name="Kagawa I."/>
            <person name="Kasukawa T."/>
            <person name="Katoh H."/>
            <person name="Kawai J."/>
            <person name="Kojima Y."/>
            <person name="Kondo S."/>
            <person name="Konno H."/>
            <person name="Kouda M."/>
            <person name="Koya S."/>
            <person name="Kurihara C."/>
            <person name="Matsuyama T."/>
            <person name="Miyazaki A."/>
            <person name="Murata M."/>
            <person name="Nakamura M."/>
            <person name="Nishi K."/>
            <person name="Nomura K."/>
            <person name="Numazaki R."/>
            <person name="Ohno M."/>
            <person name="Ohsato N."/>
            <person name="Okazaki Y."/>
            <person name="Saito R."/>
            <person name="Saitoh H."/>
            <person name="Sakai C."/>
            <person name="Sakai K."/>
            <person name="Sakazume N."/>
            <person name="Sano H."/>
            <person name="Sasaki D."/>
            <person name="Shibata K."/>
            <person name="Shinagawa A."/>
            <person name="Shiraki T."/>
            <person name="Sogabe Y."/>
            <person name="Tagami M."/>
            <person name="Tagawa A."/>
            <person name="Takahashi F."/>
            <person name="Takaku-Akahira S."/>
            <person name="Takeda Y."/>
            <person name="Tanaka T."/>
            <person name="Tomaru A."/>
            <person name="Toya T."/>
            <person name="Yasunishi A."/>
            <person name="Muramatsu M."/>
            <person name="Hayashizaki Y."/>
        </authorList>
    </citation>
    <scope>NUCLEOTIDE SEQUENCE</scope>
    <source>
        <strain evidence="2">C57BL/6J</strain>
        <tissue evidence="2">Aorta and vein</tissue>
    </source>
</reference>
<evidence type="ECO:0000313" key="2">
    <source>
        <dbReference type="EMBL" id="BAC30830.1"/>
    </source>
</evidence>
<keyword evidence="1" id="KW-0175">Coiled coil</keyword>
<reference evidence="2" key="4">
    <citation type="journal article" date="2001" name="Nature">
        <title>Functional annotation of a full-length mouse cDNA collection.</title>
        <authorList>
            <consortium name="The RIKEN Genome Exploration Research Group Phase II Team and the FANTOM Consortium"/>
        </authorList>
    </citation>
    <scope>NUCLEOTIDE SEQUENCE</scope>
    <source>
        <strain evidence="2">C57BL/6J</strain>
        <tissue evidence="2">Aorta and vein</tissue>
    </source>
</reference>
<protein>
    <recommendedName>
        <fullName evidence="4">Coiled-coil domain-containing protein 141</fullName>
    </recommendedName>
</protein>
<reference evidence="2" key="6">
    <citation type="journal article" date="2002" name="Nature">
        <title>Analysis of the mouse transcriptome based on functional annotation of 60,770 full-length cDNAs.</title>
        <authorList>
            <consortium name="The FANTOM Consortium and the RIKEN Genome Exploration Research Group Phase I and II Team"/>
        </authorList>
    </citation>
    <scope>NUCLEOTIDE SEQUENCE</scope>
    <source>
        <strain evidence="2">C57BL/6J</strain>
        <tissue evidence="2">Aorta and vein</tissue>
    </source>
</reference>
<dbReference type="SUPFAM" id="SSF46966">
    <property type="entry name" value="Spectrin repeat"/>
    <property type="match status" value="2"/>
</dbReference>
<sequence length="728" mass="83739">MSCKESPHVGASTTTVSSVAVHAGDSKIVIAVVKCGKWVRLQLAESQPNLLEIGSSQDETKKLLHDHELLLAKLKALEDRVWELLREADRTAEANKAQSQVYDAMAQTLGEAWATLVSMLERRRELLGLTSEFFQSALEFAIKIDQAEAFLQNPHEFESTEALQSLLLLHDRHAKELLERSLDLLNKSQQLTDFIEKFKCEGSTMNSELIQGAQSSCLKIDSLLELLQDRRRQLDKYLQQQRQELSQVLQLCLWDQQENQVSSWFQKAIRDLQEQSLGASLSDNRELICKHEDLIVKAKSFDVLGKVEAYLKLLKSEGLSLPVLAAKHEELHREIKDSTATALQKGRTLISQVDSCRSRVTGIHEMMGYIQNRVDCLTEQCTAHEEFARKRQQLATSVDDYLRKVEMSIQEIRPILATTLDVASSPSESEKILNKYLELDIQVKETAHALEAAAKIMTEKNELELNEVALLPLKVKWLEEELSTLGRSISCRSRILQTYVAFRKSSEEAEEQLQSLKEFYLTEIPWKDEDDAVVKCQSNSAERKWQLFLKKSFLTQDLSLEFLNLINMAKENEILNVKNEMHIMENIMEKQTNGREELSHLRVAWYLKAIEGKPAREQWEMFKEKLTKVRKRAGQWLGAKHSIVKHWVWTLARKQTKRHAEWYFSKNIFWSVQCDRAFKPRGKRNQPSTKVQESHGSVYLQPCSQIQKQRSEWMLPEDAGREEGTGCC</sequence>
<dbReference type="EMBL" id="AK041121">
    <property type="protein sequence ID" value="BAC30830.1"/>
    <property type="molecule type" value="mRNA"/>
</dbReference>
<dbReference type="AlphaFoldDB" id="Q8BLW1"/>
<feature type="coiled-coil region" evidence="1">
    <location>
        <begin position="67"/>
        <end position="94"/>
    </location>
</feature>
<gene>
    <name evidence="3" type="primary">Ccdc141</name>
</gene>
<reference evidence="2" key="1">
    <citation type="journal article" date="1999" name="Methods Enzymol.">
        <title>High-efficiency full-length cDNA cloning.</title>
        <authorList>
            <person name="Carninci P."/>
            <person name="Hayashizaki Y."/>
        </authorList>
    </citation>
    <scope>NUCLEOTIDE SEQUENCE</scope>
    <source>
        <strain evidence="2">C57BL/6J</strain>
        <tissue evidence="2">Aorta and vein</tissue>
    </source>
</reference>
<proteinExistence type="evidence at transcript level"/>
<dbReference type="Gene3D" id="1.20.58.60">
    <property type="match status" value="2"/>
</dbReference>
<dbReference type="UCSC" id="uc008kfv.2">
    <property type="organism name" value="mouse"/>
</dbReference>
<dbReference type="InterPro" id="IPR050876">
    <property type="entry name" value="IgLON_domain"/>
</dbReference>
<dbReference type="AGR" id="MGI:1919735"/>
<dbReference type="MGI" id="MGI:1919735">
    <property type="gene designation" value="Ccdc141"/>
</dbReference>
<dbReference type="PANTHER" id="PTHR42757:SF44">
    <property type="entry name" value="COILED-COIL DOMAIN-CONTAINING PROTEIN 141"/>
    <property type="match status" value="1"/>
</dbReference>
<dbReference type="FunFam" id="1.20.58.60:FF:000184">
    <property type="entry name" value="Coiled-coil domain containing 141"/>
    <property type="match status" value="1"/>
</dbReference>
<accession>Q8BLW1</accession>
<dbReference type="PANTHER" id="PTHR42757">
    <property type="entry name" value="IGLON FAMILY OF IMMUNOGLOBULIN SUPERFAMILY-RELATED"/>
    <property type="match status" value="1"/>
</dbReference>
<evidence type="ECO:0000313" key="3">
    <source>
        <dbReference type="MGI" id="MGI:1919735"/>
    </source>
</evidence>
<reference evidence="2" key="7">
    <citation type="journal article" date="2005" name="Science">
        <title>The Transcriptional Landscape of the Mammalian Genome.</title>
        <authorList>
            <consortium name="The FANTOM Consortium"/>
            <consortium name="Riken Genome Exploration Research Group and Genome Science Group (Genome Network Project Core Group)"/>
        </authorList>
    </citation>
    <scope>NUCLEOTIDE SEQUENCE</scope>
    <source>
        <strain evidence="2">C57BL/6J</strain>
        <tissue evidence="2">Aorta and vein</tissue>
    </source>
</reference>
<evidence type="ECO:0008006" key="4">
    <source>
        <dbReference type="Google" id="ProtNLM"/>
    </source>
</evidence>
<dbReference type="PhylomeDB" id="Q8BLW1"/>
<name>Q8BLW1_MOUSE</name>